<protein>
    <submittedName>
        <fullName evidence="2">Uncharacterized protein</fullName>
    </submittedName>
</protein>
<reference evidence="2 3" key="1">
    <citation type="submission" date="2024-02" db="EMBL/GenBank/DDBJ databases">
        <title>Chromosome-scale genome assembly of the rough periwinkle Littorina saxatilis.</title>
        <authorList>
            <person name="De Jode A."/>
            <person name="Faria R."/>
            <person name="Formenti G."/>
            <person name="Sims Y."/>
            <person name="Smith T.P."/>
            <person name="Tracey A."/>
            <person name="Wood J.M.D."/>
            <person name="Zagrodzka Z.B."/>
            <person name="Johannesson K."/>
            <person name="Butlin R.K."/>
            <person name="Leder E.H."/>
        </authorList>
    </citation>
    <scope>NUCLEOTIDE SEQUENCE [LARGE SCALE GENOMIC DNA]</scope>
    <source>
        <strain evidence="2">Snail1</strain>
        <tissue evidence="2">Muscle</tissue>
    </source>
</reference>
<evidence type="ECO:0000313" key="3">
    <source>
        <dbReference type="Proteomes" id="UP001374579"/>
    </source>
</evidence>
<comment type="caution">
    <text evidence="2">The sequence shown here is derived from an EMBL/GenBank/DDBJ whole genome shotgun (WGS) entry which is preliminary data.</text>
</comment>
<feature type="region of interest" description="Disordered" evidence="1">
    <location>
        <begin position="49"/>
        <end position="97"/>
    </location>
</feature>
<gene>
    <name evidence="2" type="ORF">V1264_005043</name>
</gene>
<accession>A0AAN9B0L2</accession>
<feature type="compositionally biased region" description="Basic and acidic residues" evidence="1">
    <location>
        <begin position="80"/>
        <end position="97"/>
    </location>
</feature>
<sequence length="97" mass="10328">MSEPCSCLAGVWTNTASVSTSQGRMAVGTCKNDSLWTGEEAEILCAGRSVQAGDLHGPHQNQGQGRSPSTAGSERHRHKTSDPDVWDLRVGDPHDGR</sequence>
<organism evidence="2 3">
    <name type="scientific">Littorina saxatilis</name>
    <dbReference type="NCBI Taxonomy" id="31220"/>
    <lineage>
        <taxon>Eukaryota</taxon>
        <taxon>Metazoa</taxon>
        <taxon>Spiralia</taxon>
        <taxon>Lophotrochozoa</taxon>
        <taxon>Mollusca</taxon>
        <taxon>Gastropoda</taxon>
        <taxon>Caenogastropoda</taxon>
        <taxon>Littorinimorpha</taxon>
        <taxon>Littorinoidea</taxon>
        <taxon>Littorinidae</taxon>
        <taxon>Littorina</taxon>
    </lineage>
</organism>
<feature type="compositionally biased region" description="Polar residues" evidence="1">
    <location>
        <begin position="59"/>
        <end position="72"/>
    </location>
</feature>
<dbReference type="Proteomes" id="UP001374579">
    <property type="component" value="Unassembled WGS sequence"/>
</dbReference>
<dbReference type="AlphaFoldDB" id="A0AAN9B0L2"/>
<name>A0AAN9B0L2_9CAEN</name>
<evidence type="ECO:0000313" key="2">
    <source>
        <dbReference type="EMBL" id="KAK7095665.1"/>
    </source>
</evidence>
<proteinExistence type="predicted"/>
<dbReference type="EMBL" id="JBAMIC010000014">
    <property type="protein sequence ID" value="KAK7095665.1"/>
    <property type="molecule type" value="Genomic_DNA"/>
</dbReference>
<keyword evidence="3" id="KW-1185">Reference proteome</keyword>
<evidence type="ECO:0000256" key="1">
    <source>
        <dbReference type="SAM" id="MobiDB-lite"/>
    </source>
</evidence>